<evidence type="ECO:0000259" key="4">
    <source>
        <dbReference type="Pfam" id="PF07833"/>
    </source>
</evidence>
<dbReference type="RefSeq" id="WP_066047858.1">
    <property type="nucleotide sequence ID" value="NZ_CP014223.1"/>
</dbReference>
<dbReference type="InterPro" id="IPR012854">
    <property type="entry name" value="Cu_amine_oxidase-like_N"/>
</dbReference>
<organism evidence="6 8">
    <name type="scientific">Anaerotignum propionicum DSM 1682</name>
    <dbReference type="NCBI Taxonomy" id="991789"/>
    <lineage>
        <taxon>Bacteria</taxon>
        <taxon>Bacillati</taxon>
        <taxon>Bacillota</taxon>
        <taxon>Clostridia</taxon>
        <taxon>Lachnospirales</taxon>
        <taxon>Anaerotignaceae</taxon>
        <taxon>Anaerotignum</taxon>
    </lineage>
</organism>
<evidence type="ECO:0000256" key="1">
    <source>
        <dbReference type="ARBA" id="ARBA00010541"/>
    </source>
</evidence>
<dbReference type="InterPro" id="IPR036582">
    <property type="entry name" value="Mao_N_sf"/>
</dbReference>
<dbReference type="Pfam" id="PF07833">
    <property type="entry name" value="Cu_amine_oxidN1"/>
    <property type="match status" value="1"/>
</dbReference>
<dbReference type="PANTHER" id="PTHR43343">
    <property type="entry name" value="PEPTIDASE S12"/>
    <property type="match status" value="1"/>
</dbReference>
<dbReference type="GO" id="GO:0004252">
    <property type="term" value="F:serine-type endopeptidase activity"/>
    <property type="evidence" value="ECO:0007669"/>
    <property type="project" value="InterPro"/>
</dbReference>
<dbReference type="InterPro" id="IPR051201">
    <property type="entry name" value="Chloro_Bact_Ser_Proteases"/>
</dbReference>
<dbReference type="Proteomes" id="UP000068026">
    <property type="component" value="Chromosome"/>
</dbReference>
<evidence type="ECO:0000313" key="5">
    <source>
        <dbReference type="EMBL" id="AMJ40284.1"/>
    </source>
</evidence>
<evidence type="ECO:0000313" key="7">
    <source>
        <dbReference type="Proteomes" id="UP000068026"/>
    </source>
</evidence>
<dbReference type="Pfam" id="PF13365">
    <property type="entry name" value="Trypsin_2"/>
    <property type="match status" value="1"/>
</dbReference>
<protein>
    <submittedName>
        <fullName evidence="5">Serine protease HhoB</fullName>
    </submittedName>
    <submittedName>
        <fullName evidence="6">Trypsin-like peptidase domain-containing protein</fullName>
    </submittedName>
</protein>
<reference evidence="7" key="2">
    <citation type="submission" date="2016-01" db="EMBL/GenBank/DDBJ databases">
        <authorList>
            <person name="Poehlein A."/>
            <person name="Schlien K."/>
            <person name="Gottschalk G."/>
            <person name="Buckel W."/>
            <person name="Daniel R."/>
        </authorList>
    </citation>
    <scope>NUCLEOTIDE SEQUENCE [LARGE SCALE GENOMIC DNA]</scope>
    <source>
        <strain evidence="7">X2</strain>
    </source>
</reference>
<keyword evidence="7" id="KW-1185">Reference proteome</keyword>
<dbReference type="Proteomes" id="UP000184204">
    <property type="component" value="Unassembled WGS sequence"/>
</dbReference>
<comment type="similarity">
    <text evidence="1">Belongs to the peptidase S1C family.</text>
</comment>
<name>A0A0X8VCC2_ANAPI</name>
<dbReference type="EMBL" id="CP014223">
    <property type="protein sequence ID" value="AMJ40284.1"/>
    <property type="molecule type" value="Genomic_DNA"/>
</dbReference>
<dbReference type="SUPFAM" id="SSF50494">
    <property type="entry name" value="Trypsin-like serine proteases"/>
    <property type="match status" value="1"/>
</dbReference>
<dbReference type="PRINTS" id="PR00834">
    <property type="entry name" value="PROTEASES2C"/>
</dbReference>
<reference evidence="8" key="4">
    <citation type="submission" date="2016-11" db="EMBL/GenBank/DDBJ databases">
        <authorList>
            <person name="Jaros S."/>
            <person name="Januszkiewicz K."/>
            <person name="Wedrychowicz H."/>
        </authorList>
    </citation>
    <scope>NUCLEOTIDE SEQUENCE [LARGE SCALE GENOMIC DNA]</scope>
    <source>
        <strain evidence="8">DSM 1682</strain>
    </source>
</reference>
<keyword evidence="3" id="KW-0378">Hydrolase</keyword>
<dbReference type="InterPro" id="IPR001940">
    <property type="entry name" value="Peptidase_S1C"/>
</dbReference>
<accession>A0A0X8VCC2</accession>
<reference evidence="5 7" key="1">
    <citation type="journal article" date="2016" name="Genome Announc.">
        <title>Complete Genome Sequence of the Amino Acid-Fermenting Clostridium propionicum X2 (DSM 1682).</title>
        <authorList>
            <person name="Poehlein A."/>
            <person name="Schlien K."/>
            <person name="Chowdhury N.P."/>
            <person name="Gottschalk G."/>
            <person name="Buckel W."/>
            <person name="Daniel R."/>
        </authorList>
    </citation>
    <scope>NUCLEOTIDE SEQUENCE [LARGE SCALE GENOMIC DNA]</scope>
    <source>
        <strain evidence="5 7">X2</strain>
    </source>
</reference>
<dbReference type="AlphaFoldDB" id="A0A0X8VCC2"/>
<dbReference type="Gene3D" id="3.30.457.10">
    <property type="entry name" value="Copper amine oxidase-like, N-terminal domain"/>
    <property type="match status" value="1"/>
</dbReference>
<evidence type="ECO:0000256" key="2">
    <source>
        <dbReference type="ARBA" id="ARBA00022670"/>
    </source>
</evidence>
<dbReference type="InterPro" id="IPR009003">
    <property type="entry name" value="Peptidase_S1_PA"/>
</dbReference>
<dbReference type="SUPFAM" id="SSF55383">
    <property type="entry name" value="Copper amine oxidase, domain N"/>
    <property type="match status" value="1"/>
</dbReference>
<proteinExistence type="inferred from homology"/>
<evidence type="ECO:0000256" key="3">
    <source>
        <dbReference type="ARBA" id="ARBA00022801"/>
    </source>
</evidence>
<feature type="domain" description="Copper amine oxidase-like N-terminal" evidence="4">
    <location>
        <begin position="31"/>
        <end position="137"/>
    </location>
</feature>
<dbReference type="PANTHER" id="PTHR43343:SF3">
    <property type="entry name" value="PROTEASE DO-LIKE 8, CHLOROPLASTIC"/>
    <property type="match status" value="1"/>
</dbReference>
<dbReference type="OrthoDB" id="189537at2"/>
<dbReference type="Gene3D" id="2.40.10.10">
    <property type="entry name" value="Trypsin-like serine proteases"/>
    <property type="match status" value="2"/>
</dbReference>
<evidence type="ECO:0000313" key="8">
    <source>
        <dbReference type="Proteomes" id="UP000184204"/>
    </source>
</evidence>
<dbReference type="GO" id="GO:0006508">
    <property type="term" value="P:proteolysis"/>
    <property type="evidence" value="ECO:0007669"/>
    <property type="project" value="UniProtKB-KW"/>
</dbReference>
<evidence type="ECO:0000313" key="6">
    <source>
        <dbReference type="EMBL" id="SHE45838.1"/>
    </source>
</evidence>
<dbReference type="EMBL" id="FQUA01000002">
    <property type="protein sequence ID" value="SHE45838.1"/>
    <property type="molecule type" value="Genomic_DNA"/>
</dbReference>
<keyword evidence="2 5" id="KW-0645">Protease</keyword>
<sequence length="419" mass="46322">MNRKLRGFFLFFIICLCTVVPASAKNIIVNLDGYPLPLSAPAVVQNDRVLVPMRSVMESLGYTVIWHSDSHSVEAKKEETHLFLTIDDPVAIVNQKSVVLDAAATLSKNTTMVPLRFVAEHSGATVEWDPATYTIYITTTQVKKGQLTDSVVYIQTNKIQGSGIVLSSDGLIVTNYHVVENASMLQMVFPDESIYQGNATIVGLDQQKDIAIIQIDKKNLIPAPIETLLTKGEAVVAVGAPNGNRNTLSEGQIKDFNQDIISSSAFIDHGSSGGALFNSKGKVIGMTSSYSENQYFAIPMGEITKVPKTLSIPLRQMKNYTYTPTAPKNLRYWIEDGYANVTWSPVYDADYYYVYIAYSKNAKYTKLQNKALGGDIWYWGFPQCFGISTANNSTVYIKVSTVRNGVETETTIPMEISMY</sequence>
<dbReference type="InterPro" id="IPR043504">
    <property type="entry name" value="Peptidase_S1_PA_chymotrypsin"/>
</dbReference>
<reference evidence="6" key="3">
    <citation type="submission" date="2016-11" db="EMBL/GenBank/DDBJ databases">
        <authorList>
            <person name="Varghese N."/>
            <person name="Submissions S."/>
        </authorList>
    </citation>
    <scope>NUCLEOTIDE SEQUENCE</scope>
    <source>
        <strain evidence="6">DSM 1682</strain>
    </source>
</reference>
<gene>
    <name evidence="5" type="primary">hhoB</name>
    <name evidence="5" type="ORF">CPRO_06820</name>
    <name evidence="6" type="ORF">SAMN02745151_00795</name>
</gene>
<dbReference type="KEGG" id="cpro:CPRO_06820"/>